<organism evidence="2 3">
    <name type="scientific">Phytophthora palmivora</name>
    <dbReference type="NCBI Taxonomy" id="4796"/>
    <lineage>
        <taxon>Eukaryota</taxon>
        <taxon>Sar</taxon>
        <taxon>Stramenopiles</taxon>
        <taxon>Oomycota</taxon>
        <taxon>Peronosporomycetes</taxon>
        <taxon>Peronosporales</taxon>
        <taxon>Peronosporaceae</taxon>
        <taxon>Phytophthora</taxon>
    </lineage>
</organism>
<comment type="caution">
    <text evidence="2">The sequence shown here is derived from an EMBL/GenBank/DDBJ whole genome shotgun (WGS) entry which is preliminary data.</text>
</comment>
<feature type="compositionally biased region" description="Acidic residues" evidence="1">
    <location>
        <begin position="349"/>
        <end position="360"/>
    </location>
</feature>
<evidence type="ECO:0008006" key="4">
    <source>
        <dbReference type="Google" id="ProtNLM"/>
    </source>
</evidence>
<feature type="compositionally biased region" description="Acidic residues" evidence="1">
    <location>
        <begin position="372"/>
        <end position="382"/>
    </location>
</feature>
<accession>A0A2P4XBB8</accession>
<keyword evidence="3" id="KW-1185">Reference proteome</keyword>
<dbReference type="Proteomes" id="UP000237271">
    <property type="component" value="Unassembled WGS sequence"/>
</dbReference>
<protein>
    <recommendedName>
        <fullName evidence="4">MULE transposase domain-containing protein</fullName>
    </recommendedName>
</protein>
<proteinExistence type="predicted"/>
<evidence type="ECO:0000256" key="1">
    <source>
        <dbReference type="SAM" id="MobiDB-lite"/>
    </source>
</evidence>
<dbReference type="OrthoDB" id="116650at2759"/>
<gene>
    <name evidence="2" type="ORF">PHPALM_27970</name>
</gene>
<dbReference type="AlphaFoldDB" id="A0A2P4XBB8"/>
<reference evidence="2 3" key="1">
    <citation type="journal article" date="2017" name="Genome Biol. Evol.">
        <title>Phytophthora megakarya and P. palmivora, closely related causal agents of cacao black pod rot, underwent increases in genome sizes and gene numbers by different mechanisms.</title>
        <authorList>
            <person name="Ali S.S."/>
            <person name="Shao J."/>
            <person name="Lary D.J."/>
            <person name="Kronmiller B."/>
            <person name="Shen D."/>
            <person name="Strem M.D."/>
            <person name="Amoako-Attah I."/>
            <person name="Akrofi A.Y."/>
            <person name="Begoude B.A."/>
            <person name="Ten Hoopen G.M."/>
            <person name="Coulibaly K."/>
            <person name="Kebe B.I."/>
            <person name="Melnick R.L."/>
            <person name="Guiltinan M.J."/>
            <person name="Tyler B.M."/>
            <person name="Meinhardt L.W."/>
            <person name="Bailey B.A."/>
        </authorList>
    </citation>
    <scope>NUCLEOTIDE SEQUENCE [LARGE SCALE GENOMIC DNA]</scope>
    <source>
        <strain evidence="3">sbr112.9</strain>
    </source>
</reference>
<feature type="region of interest" description="Disordered" evidence="1">
    <location>
        <begin position="348"/>
        <end position="382"/>
    </location>
</feature>
<evidence type="ECO:0000313" key="2">
    <source>
        <dbReference type="EMBL" id="POM62819.1"/>
    </source>
</evidence>
<evidence type="ECO:0000313" key="3">
    <source>
        <dbReference type="Proteomes" id="UP000237271"/>
    </source>
</evidence>
<name>A0A2P4XBB8_9STRA</name>
<sequence>MERRVDMLAFELATQSARHKWEMIRDEFYGTTPESVVSGLSEHKVLRRVYQAISQHFSSNVQGPVEIPPLSLALSAAYAFFCFITSRTIETIYTILRVCWTGYTHHLSIYSVIMAHFIDAICGANSSRSSIGIFVPVYYVLSTSRSGDSYWDIIHFIVHGTDQQIKHTEIVCDFKDALIDTVQTQFPNAIFVDCLRCVMKRFPFPDVECGIVMTRGIIDVLTVLDHSLMEQVTKYVKREIRQRCYVAGIFYSNAKWRDYFKTTWLEQYEVNVWNVFGLSNALIVRTNNPIARFNRESNDRFPKSRPSMTMSSRPIAEYLRRLADISGGRQHRVVRKTIQLTIVVNFPSDVDEDSDDDEPLATDQPSDSSSNVEDEDTMNATI</sequence>
<dbReference type="EMBL" id="NCKW01015493">
    <property type="protein sequence ID" value="POM62819.1"/>
    <property type="molecule type" value="Genomic_DNA"/>
</dbReference>